<organism evidence="1 2">
    <name type="scientific">Cryobacterium sinapicolor</name>
    <dbReference type="NCBI Taxonomy" id="1259236"/>
    <lineage>
        <taxon>Bacteria</taxon>
        <taxon>Bacillati</taxon>
        <taxon>Actinomycetota</taxon>
        <taxon>Actinomycetes</taxon>
        <taxon>Micrococcales</taxon>
        <taxon>Microbacteriaceae</taxon>
        <taxon>Cryobacterium</taxon>
    </lineage>
</organism>
<evidence type="ECO:0000313" key="2">
    <source>
        <dbReference type="Proteomes" id="UP000297853"/>
    </source>
</evidence>
<gene>
    <name evidence="1" type="ORF">E3T28_08190</name>
</gene>
<accession>A0ABY2J845</accession>
<name>A0ABY2J845_9MICO</name>
<proteinExistence type="predicted"/>
<dbReference type="Proteomes" id="UP000297853">
    <property type="component" value="Unassembled WGS sequence"/>
</dbReference>
<dbReference type="NCBIfam" id="NF033831">
    <property type="entry name" value="sce7725_fam"/>
    <property type="match status" value="1"/>
</dbReference>
<protein>
    <submittedName>
        <fullName evidence="1">Uncharacterized protein</fullName>
    </submittedName>
</protein>
<evidence type="ECO:0000313" key="1">
    <source>
        <dbReference type="EMBL" id="TFD00498.1"/>
    </source>
</evidence>
<keyword evidence="2" id="KW-1185">Reference proteome</keyword>
<dbReference type="EMBL" id="SOGQ01000039">
    <property type="protein sequence ID" value="TFD00498.1"/>
    <property type="molecule type" value="Genomic_DNA"/>
</dbReference>
<comment type="caution">
    <text evidence="1">The sequence shown here is derived from an EMBL/GenBank/DDBJ whole genome shotgun (WGS) entry which is preliminary data.</text>
</comment>
<sequence length="311" mass="33295">MYFPYLYGRRAERNALIDVATTIGTNQAVHPIVEPYSQAGDLIGLLDTYKTVGAKLHLVVNPTRGTLQTPAEQAAWTVEVAGYVAQPAVVTPVMHVSGFTTGPDLALFLATFHGRDVALVVLQGGLSPITIAATLGVRPVRVFVGPLVAATDYVSAMPSQHVVPLVPRFPINVNANYPAESAFSLDPKSYGPAGFGDFALIDPKPPRVGAGGAGAGAVAVHMTYQEPSTNELKVQHFLSDDRIQKSPPDAIKLLQSIQHMTNQQTATPGRFLLSPGYTTLESYLSTGKRTSLEKSKQQQISHHLHTVAHCL</sequence>
<reference evidence="1 2" key="1">
    <citation type="submission" date="2019-03" db="EMBL/GenBank/DDBJ databases">
        <title>Genomics of glacier-inhabiting Cryobacterium strains.</title>
        <authorList>
            <person name="Liu Q."/>
            <person name="Xin Y.-H."/>
        </authorList>
    </citation>
    <scope>NUCLEOTIDE SEQUENCE [LARGE SCALE GENOMIC DNA]</scope>
    <source>
        <strain evidence="1 2">TMT1-23-1</strain>
    </source>
</reference>
<dbReference type="InterPro" id="IPR047727">
    <property type="entry name" value="Sce7725-like"/>
</dbReference>
<dbReference type="RefSeq" id="WP_134429644.1">
    <property type="nucleotide sequence ID" value="NZ_SOGQ01000039.1"/>
</dbReference>